<evidence type="ECO:0000259" key="6">
    <source>
        <dbReference type="Pfam" id="PF18029"/>
    </source>
</evidence>
<reference evidence="7 8" key="1">
    <citation type="submission" date="2020-07" db="EMBL/GenBank/DDBJ databases">
        <title>Sequencing the genomes of 1000 actinobacteria strains.</title>
        <authorList>
            <person name="Klenk H.-P."/>
        </authorList>
    </citation>
    <scope>NUCLEOTIDE SEQUENCE [LARGE SCALE GENOMIC DNA]</scope>
    <source>
        <strain evidence="7 8">LI1</strain>
    </source>
</reference>
<keyword evidence="5 7" id="KW-0456">Lyase</keyword>
<dbReference type="EC" id="4.2.1.96" evidence="3"/>
<dbReference type="InterPro" id="IPR036428">
    <property type="entry name" value="PCD_sf"/>
</dbReference>
<sequence length="219" mass="23424">MTPEKTLTPADTADAVCGTAFVHFDGILHATFHTADFVSALALVTRVGQAAETMNHHPDVTLGWGSVGFALSSHDAAGVTERDLHLAGRIQEIADELGATPATALPARYDIAIDCTDAGALIPFWRVGLGYLESSGDDGIELVDPLGRSPRIWFQHMQIARTDRNRIHLDVYLPQADAPGRVHDIVAAGGLLLTDEHAPDWWVLADPEGNELCVCTTAA</sequence>
<feature type="domain" description="Glyoxalase-like" evidence="6">
    <location>
        <begin position="111"/>
        <end position="215"/>
    </location>
</feature>
<evidence type="ECO:0000256" key="3">
    <source>
        <dbReference type="ARBA" id="ARBA00013252"/>
    </source>
</evidence>
<evidence type="ECO:0000313" key="7">
    <source>
        <dbReference type="EMBL" id="NYJ19954.1"/>
    </source>
</evidence>
<comment type="caution">
    <text evidence="7">The sequence shown here is derived from an EMBL/GenBank/DDBJ whole genome shotgun (WGS) entry which is preliminary data.</text>
</comment>
<dbReference type="AlphaFoldDB" id="A0A7Z0J6H4"/>
<dbReference type="CDD" id="cd00488">
    <property type="entry name" value="PCD_DCoH"/>
    <property type="match status" value="1"/>
</dbReference>
<dbReference type="GO" id="GO:0006729">
    <property type="term" value="P:tetrahydrobiopterin biosynthetic process"/>
    <property type="evidence" value="ECO:0007669"/>
    <property type="project" value="InterPro"/>
</dbReference>
<dbReference type="PANTHER" id="PTHR35908:SF1">
    <property type="entry name" value="CONSERVED PROTEIN"/>
    <property type="match status" value="1"/>
</dbReference>
<name>A0A7Z0J6H4_9MICO</name>
<protein>
    <recommendedName>
        <fullName evidence="4">Putative pterin-4-alpha-carbinolamine dehydratase</fullName>
        <ecNumber evidence="3">4.2.1.96</ecNumber>
    </recommendedName>
</protein>
<dbReference type="SUPFAM" id="SSF55248">
    <property type="entry name" value="PCD-like"/>
    <property type="match status" value="1"/>
</dbReference>
<comment type="catalytic activity">
    <reaction evidence="1">
        <text>(4aS,6R)-4a-hydroxy-L-erythro-5,6,7,8-tetrahydrobiopterin = (6R)-L-erythro-6,7-dihydrobiopterin + H2O</text>
        <dbReference type="Rhea" id="RHEA:11920"/>
        <dbReference type="ChEBI" id="CHEBI:15377"/>
        <dbReference type="ChEBI" id="CHEBI:15642"/>
        <dbReference type="ChEBI" id="CHEBI:43120"/>
        <dbReference type="EC" id="4.2.1.96"/>
    </reaction>
</comment>
<dbReference type="Pfam" id="PF18029">
    <property type="entry name" value="Glyoxalase_6"/>
    <property type="match status" value="1"/>
</dbReference>
<comment type="similarity">
    <text evidence="2">Belongs to the pterin-4-alpha-carbinolamine dehydratase family.</text>
</comment>
<gene>
    <name evidence="7" type="ORF">HNR05_001745</name>
</gene>
<dbReference type="GO" id="GO:0008124">
    <property type="term" value="F:4-alpha-hydroxytetrahydrobiopterin dehydratase activity"/>
    <property type="evidence" value="ECO:0007669"/>
    <property type="project" value="UniProtKB-EC"/>
</dbReference>
<dbReference type="InterPro" id="IPR001533">
    <property type="entry name" value="Pterin_deHydtase"/>
</dbReference>
<evidence type="ECO:0000256" key="1">
    <source>
        <dbReference type="ARBA" id="ARBA00001554"/>
    </source>
</evidence>
<proteinExistence type="inferred from homology"/>
<dbReference type="InterPro" id="IPR029068">
    <property type="entry name" value="Glyas_Bleomycin-R_OHBP_Dase"/>
</dbReference>
<dbReference type="Pfam" id="PF01329">
    <property type="entry name" value="Pterin_4a"/>
    <property type="match status" value="1"/>
</dbReference>
<evidence type="ECO:0000256" key="4">
    <source>
        <dbReference type="ARBA" id="ARBA00021735"/>
    </source>
</evidence>
<organism evidence="7 8">
    <name type="scientific">Glaciibacter psychrotolerans</name>
    <dbReference type="NCBI Taxonomy" id="670054"/>
    <lineage>
        <taxon>Bacteria</taxon>
        <taxon>Bacillati</taxon>
        <taxon>Actinomycetota</taxon>
        <taxon>Actinomycetes</taxon>
        <taxon>Micrococcales</taxon>
        <taxon>Microbacteriaceae</taxon>
        <taxon>Glaciibacter</taxon>
    </lineage>
</organism>
<dbReference type="Proteomes" id="UP000537260">
    <property type="component" value="Unassembled WGS sequence"/>
</dbReference>
<dbReference type="Gene3D" id="3.30.1360.20">
    <property type="entry name" value="Transcriptional coactivator/pterin dehydratase"/>
    <property type="match status" value="1"/>
</dbReference>
<dbReference type="InterPro" id="IPR041581">
    <property type="entry name" value="Glyoxalase_6"/>
</dbReference>
<evidence type="ECO:0000256" key="2">
    <source>
        <dbReference type="ARBA" id="ARBA00006472"/>
    </source>
</evidence>
<keyword evidence="8" id="KW-1185">Reference proteome</keyword>
<dbReference type="RefSeq" id="WP_179578637.1">
    <property type="nucleotide sequence ID" value="NZ_JACCFM010000001.1"/>
</dbReference>
<dbReference type="SUPFAM" id="SSF54593">
    <property type="entry name" value="Glyoxalase/Bleomycin resistance protein/Dihydroxybiphenyl dioxygenase"/>
    <property type="match status" value="1"/>
</dbReference>
<dbReference type="PANTHER" id="PTHR35908">
    <property type="entry name" value="HYPOTHETICAL FUSION PROTEIN"/>
    <property type="match status" value="1"/>
</dbReference>
<dbReference type="EMBL" id="JACCFM010000001">
    <property type="protein sequence ID" value="NYJ19954.1"/>
    <property type="molecule type" value="Genomic_DNA"/>
</dbReference>
<evidence type="ECO:0000313" key="8">
    <source>
        <dbReference type="Proteomes" id="UP000537260"/>
    </source>
</evidence>
<evidence type="ECO:0000256" key="5">
    <source>
        <dbReference type="ARBA" id="ARBA00023239"/>
    </source>
</evidence>
<accession>A0A7Z0J6H4</accession>
<dbReference type="Gene3D" id="3.10.180.10">
    <property type="entry name" value="2,3-Dihydroxybiphenyl 1,2-Dioxygenase, domain 1"/>
    <property type="match status" value="1"/>
</dbReference>